<keyword evidence="2" id="KW-1134">Transmembrane beta strand</keyword>
<evidence type="ECO:0000256" key="4">
    <source>
        <dbReference type="ARBA" id="ARBA00022729"/>
    </source>
</evidence>
<dbReference type="InterPro" id="IPR011990">
    <property type="entry name" value="TPR-like_helical_dom_sf"/>
</dbReference>
<evidence type="ECO:0000256" key="7">
    <source>
        <dbReference type="ARBA" id="ARBA00023609"/>
    </source>
</evidence>
<dbReference type="Gene3D" id="1.25.40.10">
    <property type="entry name" value="Tetratricopeptide repeat domain"/>
    <property type="match status" value="1"/>
</dbReference>
<comment type="subcellular location">
    <subcellularLocation>
        <location evidence="1">Cell outer membrane</location>
        <topology evidence="1">Multi-pass membrane protein</topology>
    </subcellularLocation>
</comment>
<evidence type="ECO:0000259" key="10">
    <source>
        <dbReference type="Pfam" id="PF24575"/>
    </source>
</evidence>
<comment type="caution">
    <text evidence="11">The sequence shown here is derived from an EMBL/GenBank/DDBJ whole genome shotgun (WGS) entry which is preliminary data.</text>
</comment>
<sequence length="433" mass="46629">MTRFAYTLAVAALLSLFPPSFPVAGEAEAAGPALAHLVAQGDFEEARRLLRAGLEGQPAAPLHLAQLEGIIRQRQGRTSEAIDIFRAILSAAPDFTPARMELARALRVSGDTEAAYHHFEILSRAGDHPVLRQMAATAMSAIAADRPYGFSGHVALLPSTNVNKGSGRTTFTAGGLEFVIDDDSRAASGIGLAVGGDAFGRLQLGNAHALTAALGLDIRKYENADFDEASLEGELMLSHETAAFRLDLGPTGAFHWQGWEPYLVQYGVAARFAAPLSPRDLVTLSFEALAQDYVDLDYRDGWRLTTAASFQHAVSPSLSVWVSLGGTLERTEREHLDHSDVVAGLGVSKEWAGGLITTLFGSYEYHGYLGNYPATSAPRRDDKVALGVTLSHRAINLGGFTPQASYQYSRQFSNVGFFDYDSHDLNLGLSKKF</sequence>
<dbReference type="RefSeq" id="WP_284339224.1">
    <property type="nucleotide sequence ID" value="NZ_BSNS01000006.1"/>
</dbReference>
<comment type="similarity">
    <text evidence="7">Belongs to the Slam family.</text>
</comment>
<keyword evidence="12" id="KW-1185">Reference proteome</keyword>
<evidence type="ECO:0000256" key="2">
    <source>
        <dbReference type="ARBA" id="ARBA00022452"/>
    </source>
</evidence>
<keyword evidence="5" id="KW-0472">Membrane</keyword>
<protein>
    <recommendedName>
        <fullName evidence="13">DUF560 domain-containing protein</fullName>
    </recommendedName>
</protein>
<evidence type="ECO:0000259" key="9">
    <source>
        <dbReference type="Pfam" id="PF04575"/>
    </source>
</evidence>
<evidence type="ECO:0000256" key="8">
    <source>
        <dbReference type="SAM" id="SignalP"/>
    </source>
</evidence>
<organism evidence="11 12">
    <name type="scientific">Devosia nitrariae</name>
    <dbReference type="NCBI Taxonomy" id="2071872"/>
    <lineage>
        <taxon>Bacteria</taxon>
        <taxon>Pseudomonadati</taxon>
        <taxon>Pseudomonadota</taxon>
        <taxon>Alphaproteobacteria</taxon>
        <taxon>Hyphomicrobiales</taxon>
        <taxon>Devosiaceae</taxon>
        <taxon>Devosia</taxon>
    </lineage>
</organism>
<evidence type="ECO:0000256" key="5">
    <source>
        <dbReference type="ARBA" id="ARBA00023136"/>
    </source>
</evidence>
<evidence type="ECO:0000313" key="11">
    <source>
        <dbReference type="EMBL" id="GLQ53774.1"/>
    </source>
</evidence>
<evidence type="ECO:0000256" key="6">
    <source>
        <dbReference type="ARBA" id="ARBA00023237"/>
    </source>
</evidence>
<dbReference type="InterPro" id="IPR057556">
    <property type="entry name" value="TPR_Slam"/>
</dbReference>
<feature type="domain" description="Surface lipoprotein assembly modifier N-terminal TPR repeats region" evidence="10">
    <location>
        <begin position="29"/>
        <end position="119"/>
    </location>
</feature>
<feature type="domain" description="Surface lipoprotein assembly modifier C-terminal" evidence="9">
    <location>
        <begin position="150"/>
        <end position="433"/>
    </location>
</feature>
<dbReference type="SUPFAM" id="SSF48452">
    <property type="entry name" value="TPR-like"/>
    <property type="match status" value="1"/>
</dbReference>
<keyword evidence="3" id="KW-0812">Transmembrane</keyword>
<dbReference type="EMBL" id="BSNS01000006">
    <property type="protein sequence ID" value="GLQ53774.1"/>
    <property type="molecule type" value="Genomic_DNA"/>
</dbReference>
<name>A0ABQ5W1T6_9HYPH</name>
<feature type="chain" id="PRO_5046187422" description="DUF560 domain-containing protein" evidence="8">
    <location>
        <begin position="25"/>
        <end position="433"/>
    </location>
</feature>
<accession>A0ABQ5W1T6</accession>
<proteinExistence type="inferred from homology"/>
<keyword evidence="6" id="KW-0998">Cell outer membrane</keyword>
<evidence type="ECO:0000313" key="12">
    <source>
        <dbReference type="Proteomes" id="UP001156691"/>
    </source>
</evidence>
<keyword evidence="4 8" id="KW-0732">Signal</keyword>
<reference evidence="12" key="1">
    <citation type="journal article" date="2019" name="Int. J. Syst. Evol. Microbiol.">
        <title>The Global Catalogue of Microorganisms (GCM) 10K type strain sequencing project: providing services to taxonomists for standard genome sequencing and annotation.</title>
        <authorList>
            <consortium name="The Broad Institute Genomics Platform"/>
            <consortium name="The Broad Institute Genome Sequencing Center for Infectious Disease"/>
            <person name="Wu L."/>
            <person name="Ma J."/>
        </authorList>
    </citation>
    <scope>NUCLEOTIDE SEQUENCE [LARGE SCALE GENOMIC DNA]</scope>
    <source>
        <strain evidence="12">NBRC 112416</strain>
    </source>
</reference>
<gene>
    <name evidence="11" type="ORF">GCM10010862_10330</name>
</gene>
<dbReference type="Pfam" id="PF04575">
    <property type="entry name" value="SlipAM"/>
    <property type="match status" value="1"/>
</dbReference>
<dbReference type="Proteomes" id="UP001156691">
    <property type="component" value="Unassembled WGS sequence"/>
</dbReference>
<evidence type="ECO:0008006" key="13">
    <source>
        <dbReference type="Google" id="ProtNLM"/>
    </source>
</evidence>
<dbReference type="Pfam" id="PF24575">
    <property type="entry name" value="TPR_Slam"/>
    <property type="match status" value="1"/>
</dbReference>
<feature type="signal peptide" evidence="8">
    <location>
        <begin position="1"/>
        <end position="24"/>
    </location>
</feature>
<evidence type="ECO:0000256" key="3">
    <source>
        <dbReference type="ARBA" id="ARBA00022692"/>
    </source>
</evidence>
<dbReference type="InterPro" id="IPR007655">
    <property type="entry name" value="Slam_C"/>
</dbReference>
<evidence type="ECO:0000256" key="1">
    <source>
        <dbReference type="ARBA" id="ARBA00004571"/>
    </source>
</evidence>